<keyword evidence="2" id="KW-0963">Cytoplasm</keyword>
<dbReference type="RefSeq" id="WP_206870575.1">
    <property type="nucleotide sequence ID" value="NZ_BMBA01000002.1"/>
</dbReference>
<comment type="caution">
    <text evidence="2">Once thought to be involved in copper homeostasis, experiments in E.coli have shown this is not the case.</text>
</comment>
<sequence>MENKMLIEVCCGSVDDAIEAERGGADRVELNSNVMYGGLTPSAGAILEAKERLNIPVVVMIRPREGGFCYTEEEFRVMEKDVKVALQCGADGIVFGILKEDGRIDVDRCKRIVELAGDKEVIFHRAIDVVPDVFEALDILMDLGVKRVLTKAQENTIEDGYELLRKMINHCGDRLEILPGGIKLHNVEEYAPKLGCNQIHIASFIEQIDLSVNKKPHVFFGNASKNAEDKYNLINQNFVRKIRETVDKIQL</sequence>
<dbReference type="InterPro" id="IPR005627">
    <property type="entry name" value="CutC-like"/>
</dbReference>
<dbReference type="Pfam" id="PF03932">
    <property type="entry name" value="CutC"/>
    <property type="match status" value="1"/>
</dbReference>
<reference evidence="3 4" key="1">
    <citation type="journal article" date="2021" name="Int. J. Syst. Evol. Microbiol.">
        <title>Clostridium zeae sp. nov., isolated from corn silage.</title>
        <authorList>
            <person name="Kobayashi H."/>
            <person name="Tanizawa Y."/>
            <person name="Yagura M."/>
            <person name="Sakamoto M."/>
            <person name="Ohkuma M."/>
            <person name="Tohno M."/>
        </authorList>
    </citation>
    <scope>NUCLEOTIDE SEQUENCE [LARGE SCALE GENOMIC DNA]</scope>
    <source>
        <strain evidence="3 4">CSC2</strain>
    </source>
</reference>
<dbReference type="SUPFAM" id="SSF110395">
    <property type="entry name" value="CutC-like"/>
    <property type="match status" value="1"/>
</dbReference>
<comment type="similarity">
    <text evidence="1 2">Belongs to the CutC family.</text>
</comment>
<evidence type="ECO:0000313" key="3">
    <source>
        <dbReference type="EMBL" id="GFZ32321.1"/>
    </source>
</evidence>
<dbReference type="Gene3D" id="3.20.20.380">
    <property type="entry name" value="Copper homeostasis (CutC) domain"/>
    <property type="match status" value="1"/>
</dbReference>
<accession>A0ABQ1EC48</accession>
<evidence type="ECO:0000256" key="2">
    <source>
        <dbReference type="HAMAP-Rule" id="MF_00795"/>
    </source>
</evidence>
<organism evidence="3 4">
    <name type="scientific">Clostridium zeae</name>
    <dbReference type="NCBI Taxonomy" id="2759022"/>
    <lineage>
        <taxon>Bacteria</taxon>
        <taxon>Bacillati</taxon>
        <taxon>Bacillota</taxon>
        <taxon>Clostridia</taxon>
        <taxon>Eubacteriales</taxon>
        <taxon>Clostridiaceae</taxon>
        <taxon>Clostridium</taxon>
    </lineage>
</organism>
<dbReference type="PANTHER" id="PTHR12598">
    <property type="entry name" value="COPPER HOMEOSTASIS PROTEIN CUTC"/>
    <property type="match status" value="1"/>
</dbReference>
<dbReference type="Proteomes" id="UP000663802">
    <property type="component" value="Unassembled WGS sequence"/>
</dbReference>
<gene>
    <name evidence="2 3" type="primary">cutC</name>
    <name evidence="3" type="ORF">CSC2_28470</name>
</gene>
<evidence type="ECO:0000256" key="1">
    <source>
        <dbReference type="ARBA" id="ARBA00007768"/>
    </source>
</evidence>
<protein>
    <recommendedName>
        <fullName evidence="2">PF03932 family protein CutC</fullName>
    </recommendedName>
</protein>
<comment type="subcellular location">
    <subcellularLocation>
        <location evidence="2">Cytoplasm</location>
    </subcellularLocation>
</comment>
<dbReference type="InterPro" id="IPR036822">
    <property type="entry name" value="CutC-like_dom_sf"/>
</dbReference>
<evidence type="ECO:0000313" key="4">
    <source>
        <dbReference type="Proteomes" id="UP000663802"/>
    </source>
</evidence>
<keyword evidence="4" id="KW-1185">Reference proteome</keyword>
<dbReference type="HAMAP" id="MF_00795">
    <property type="entry name" value="CutC"/>
    <property type="match status" value="1"/>
</dbReference>
<comment type="caution">
    <text evidence="3">The sequence shown here is derived from an EMBL/GenBank/DDBJ whole genome shotgun (WGS) entry which is preliminary data.</text>
</comment>
<dbReference type="PANTHER" id="PTHR12598:SF0">
    <property type="entry name" value="COPPER HOMEOSTASIS PROTEIN CUTC HOMOLOG"/>
    <property type="match status" value="1"/>
</dbReference>
<dbReference type="EMBL" id="BMBA01000002">
    <property type="protein sequence ID" value="GFZ32321.1"/>
    <property type="molecule type" value="Genomic_DNA"/>
</dbReference>
<name>A0ABQ1EC48_9CLOT</name>
<proteinExistence type="inferred from homology"/>